<comment type="caution">
    <text evidence="1">The sequence shown here is derived from an EMBL/GenBank/DDBJ whole genome shotgun (WGS) entry which is preliminary data.</text>
</comment>
<evidence type="ECO:0000313" key="1">
    <source>
        <dbReference type="EMBL" id="KAI8533480.1"/>
    </source>
</evidence>
<dbReference type="Proteomes" id="UP001062846">
    <property type="component" value="Chromosome 10"/>
</dbReference>
<proteinExistence type="predicted"/>
<keyword evidence="2" id="KW-1185">Reference proteome</keyword>
<name>A0ACC0LXS6_RHOML</name>
<organism evidence="1 2">
    <name type="scientific">Rhododendron molle</name>
    <name type="common">Chinese azalea</name>
    <name type="synonym">Azalea mollis</name>
    <dbReference type="NCBI Taxonomy" id="49168"/>
    <lineage>
        <taxon>Eukaryota</taxon>
        <taxon>Viridiplantae</taxon>
        <taxon>Streptophyta</taxon>
        <taxon>Embryophyta</taxon>
        <taxon>Tracheophyta</taxon>
        <taxon>Spermatophyta</taxon>
        <taxon>Magnoliopsida</taxon>
        <taxon>eudicotyledons</taxon>
        <taxon>Gunneridae</taxon>
        <taxon>Pentapetalae</taxon>
        <taxon>asterids</taxon>
        <taxon>Ericales</taxon>
        <taxon>Ericaceae</taxon>
        <taxon>Ericoideae</taxon>
        <taxon>Rhodoreae</taxon>
        <taxon>Rhododendron</taxon>
    </lineage>
</organism>
<sequence length="352" mass="40839">MENLQIVASCKKNEDAQYVEQWTGVIMLYQTLLLYVKFMNHSDFDGMIPIDFHASTSYFGLYFTCFPATVEREFSAVKIVKIPELNWRLPTGVAMLSQTQFRLPWERVKYFHANKESNDDYKSFLYEVEDVMTSSMLDVVLQEVLSQNRGIMKWHARQEATQLQNYYFGVYLESCDFIKYDSNPNQVLEDDRLDRQSFPALSQKDMMQLIGFDSDLSGIFNRIECEEKWPEVSDKMLKVTLAEHVKLLCQLTNHNKATGGPMLDSKVPELFSTDLEEAIDGKYQAAILAFNKKDSQRRLKDYHDHERFKHLVTKLAIRSRASGIGLLPKLFGIDLERPIIAVNNLFYVSVLL</sequence>
<reference evidence="1" key="1">
    <citation type="submission" date="2022-02" db="EMBL/GenBank/DDBJ databases">
        <title>Plant Genome Project.</title>
        <authorList>
            <person name="Zhang R.-G."/>
        </authorList>
    </citation>
    <scope>NUCLEOTIDE SEQUENCE</scope>
    <source>
        <strain evidence="1">AT1</strain>
    </source>
</reference>
<evidence type="ECO:0000313" key="2">
    <source>
        <dbReference type="Proteomes" id="UP001062846"/>
    </source>
</evidence>
<protein>
    <submittedName>
        <fullName evidence="1">Uncharacterized protein</fullName>
    </submittedName>
</protein>
<accession>A0ACC0LXS6</accession>
<dbReference type="EMBL" id="CM046397">
    <property type="protein sequence ID" value="KAI8533480.1"/>
    <property type="molecule type" value="Genomic_DNA"/>
</dbReference>
<gene>
    <name evidence="1" type="ORF">RHMOL_Rhmol10G0014100</name>
</gene>